<dbReference type="AlphaFoldDB" id="A0A6A2WGL2"/>
<evidence type="ECO:0000313" key="2">
    <source>
        <dbReference type="Proteomes" id="UP000436088"/>
    </source>
</evidence>
<keyword evidence="2" id="KW-1185">Reference proteome</keyword>
<gene>
    <name evidence="1" type="ORF">F3Y22_tig00116984pilonHSYRG00163</name>
</gene>
<name>A0A6A2WGL2_HIBSY</name>
<dbReference type="PANTHER" id="PTHR31694">
    <property type="entry name" value="DESICCATION-LIKE PROTEIN"/>
    <property type="match status" value="1"/>
</dbReference>
<reference evidence="1" key="1">
    <citation type="submission" date="2019-09" db="EMBL/GenBank/DDBJ databases">
        <title>Draft genome information of white flower Hibiscus syriacus.</title>
        <authorList>
            <person name="Kim Y.-M."/>
        </authorList>
    </citation>
    <scope>NUCLEOTIDE SEQUENCE [LARGE SCALE GENOMIC DNA]</scope>
    <source>
        <strain evidence="1">YM2019G1</strain>
    </source>
</reference>
<organism evidence="1 2">
    <name type="scientific">Hibiscus syriacus</name>
    <name type="common">Rose of Sharon</name>
    <dbReference type="NCBI Taxonomy" id="106335"/>
    <lineage>
        <taxon>Eukaryota</taxon>
        <taxon>Viridiplantae</taxon>
        <taxon>Streptophyta</taxon>
        <taxon>Embryophyta</taxon>
        <taxon>Tracheophyta</taxon>
        <taxon>Spermatophyta</taxon>
        <taxon>Magnoliopsida</taxon>
        <taxon>eudicotyledons</taxon>
        <taxon>Gunneridae</taxon>
        <taxon>Pentapetalae</taxon>
        <taxon>rosids</taxon>
        <taxon>malvids</taxon>
        <taxon>Malvales</taxon>
        <taxon>Malvaceae</taxon>
        <taxon>Malvoideae</taxon>
        <taxon>Hibiscus</taxon>
    </lineage>
</organism>
<dbReference type="InterPro" id="IPR052965">
    <property type="entry name" value="Pigment-catalase-like"/>
</dbReference>
<dbReference type="PANTHER" id="PTHR31694:SF17">
    <property type="entry name" value="DESICCATION-RELATED PROTEIN PCC13-62-LIKE"/>
    <property type="match status" value="1"/>
</dbReference>
<sequence length="244" mass="27023">MKSYIENYDVSGRFTSRDLRGFGRRLLVGQTTATTRFPAIGGFHLARIELFVQLLIVKTEFFLRSIGLQINNISPGLVQGPDPIRATNATVDILTRRIIEQFALSNVRRIRAIVNRTLLNAPLQRPLITVTPVAFDMALNAYNLTPPLNIYCNRLAYFFSPFDLFCLLLLNTRLLDGIKRTNAAEYGAINALLFQSVNTTVPPTTLTVGNLTNITAEGVNVLGRCGAKNEGMIVPLQLGAEKKL</sequence>
<protein>
    <submittedName>
        <fullName evidence="1">Uncharacterized protein</fullName>
    </submittedName>
</protein>
<dbReference type="Proteomes" id="UP000436088">
    <property type="component" value="Unassembled WGS sequence"/>
</dbReference>
<proteinExistence type="predicted"/>
<comment type="caution">
    <text evidence="1">The sequence shown here is derived from an EMBL/GenBank/DDBJ whole genome shotgun (WGS) entry which is preliminary data.</text>
</comment>
<evidence type="ECO:0000313" key="1">
    <source>
        <dbReference type="EMBL" id="KAE8657668.1"/>
    </source>
</evidence>
<accession>A0A6A2WGL2</accession>
<dbReference type="EMBL" id="VEPZ02001756">
    <property type="protein sequence ID" value="KAE8657668.1"/>
    <property type="molecule type" value="Genomic_DNA"/>
</dbReference>